<dbReference type="Proteomes" id="UP001187734">
    <property type="component" value="Unassembled WGS sequence"/>
</dbReference>
<protein>
    <submittedName>
        <fullName evidence="2">Uncharacterized protein</fullName>
    </submittedName>
</protein>
<evidence type="ECO:0000256" key="1">
    <source>
        <dbReference type="SAM" id="MobiDB-lite"/>
    </source>
</evidence>
<dbReference type="AlphaFoldDB" id="A0AAE8MB75"/>
<organism evidence="2 3">
    <name type="scientific">Fusarium torulosum</name>
    <dbReference type="NCBI Taxonomy" id="33205"/>
    <lineage>
        <taxon>Eukaryota</taxon>
        <taxon>Fungi</taxon>
        <taxon>Dikarya</taxon>
        <taxon>Ascomycota</taxon>
        <taxon>Pezizomycotina</taxon>
        <taxon>Sordariomycetes</taxon>
        <taxon>Hypocreomycetidae</taxon>
        <taxon>Hypocreales</taxon>
        <taxon>Nectriaceae</taxon>
        <taxon>Fusarium</taxon>
    </lineage>
</organism>
<evidence type="ECO:0000313" key="3">
    <source>
        <dbReference type="Proteomes" id="UP001187734"/>
    </source>
</evidence>
<gene>
    <name evidence="2" type="ORF">FTOL_07677</name>
</gene>
<name>A0AAE8MB75_9HYPO</name>
<dbReference type="EMBL" id="ONZP01000266">
    <property type="protein sequence ID" value="SPJ79286.1"/>
    <property type="molecule type" value="Genomic_DNA"/>
</dbReference>
<keyword evidence="3" id="KW-1185">Reference proteome</keyword>
<accession>A0AAE8MB75</accession>
<evidence type="ECO:0000313" key="2">
    <source>
        <dbReference type="EMBL" id="SPJ79286.1"/>
    </source>
</evidence>
<reference evidence="2" key="1">
    <citation type="submission" date="2018-03" db="EMBL/GenBank/DDBJ databases">
        <authorList>
            <person name="Guldener U."/>
        </authorList>
    </citation>
    <scope>NUCLEOTIDE SEQUENCE</scope>
</reference>
<comment type="caution">
    <text evidence="2">The sequence shown here is derived from an EMBL/GenBank/DDBJ whole genome shotgun (WGS) entry which is preliminary data.</text>
</comment>
<sequence length="327" mass="35513">MDYKREPYSFDAGSLGHRQRKDGLCVSTSMQAFFSISSHHSYAIIQTQRIWPGDSATNVIVRKDYVSDLEQRVTSLEHNLQRLNDVFKGYLSPCTNDNHTNNTNNALITNHGNSPARQPNIEHSITVASPRSSAPHTKGTGTETCATGLEEPHDEDASTNGMGMTFIEEKTSVFHATPAAPLSTLERALALGEGIVTSVSQAQKLTGLSTPLELSLTALPSVEEAAASHSRSLLRKAENILLKLDHENNLVLSCLEYIRRLARMCSVREVGPALVDNRSEPASSLNAVTDTSLSTSGSADTMSFSVDDMDSFQLFASEIFDPSVIEG</sequence>
<feature type="region of interest" description="Disordered" evidence="1">
    <location>
        <begin position="127"/>
        <end position="158"/>
    </location>
</feature>
<proteinExistence type="predicted"/>
<feature type="compositionally biased region" description="Polar residues" evidence="1">
    <location>
        <begin position="127"/>
        <end position="145"/>
    </location>
</feature>